<dbReference type="PANTHER" id="PTHR11699">
    <property type="entry name" value="ALDEHYDE DEHYDROGENASE-RELATED"/>
    <property type="match status" value="1"/>
</dbReference>
<dbReference type="SUPFAM" id="SSF53720">
    <property type="entry name" value="ALDH-like"/>
    <property type="match status" value="1"/>
</dbReference>
<keyword evidence="7" id="KW-1185">Reference proteome</keyword>
<evidence type="ECO:0000256" key="1">
    <source>
        <dbReference type="ARBA" id="ARBA00009986"/>
    </source>
</evidence>
<dbReference type="InterPro" id="IPR016161">
    <property type="entry name" value="Ald_DH/histidinol_DH"/>
</dbReference>
<name>A0A7K3LNB1_9ACTN</name>
<comment type="caution">
    <text evidence="6">The sequence shown here is derived from an EMBL/GenBank/DDBJ whole genome shotgun (WGS) entry which is preliminary data.</text>
</comment>
<evidence type="ECO:0000256" key="3">
    <source>
        <dbReference type="PROSITE-ProRule" id="PRU10007"/>
    </source>
</evidence>
<dbReference type="Gene3D" id="3.40.605.10">
    <property type="entry name" value="Aldehyde Dehydrogenase, Chain A, domain 1"/>
    <property type="match status" value="1"/>
</dbReference>
<dbReference type="Proteomes" id="UP000466307">
    <property type="component" value="Unassembled WGS sequence"/>
</dbReference>
<evidence type="ECO:0000259" key="5">
    <source>
        <dbReference type="Pfam" id="PF00171"/>
    </source>
</evidence>
<dbReference type="InterPro" id="IPR029510">
    <property type="entry name" value="Ald_DH_CS_GLU"/>
</dbReference>
<dbReference type="EMBL" id="JAADZU010000019">
    <property type="protein sequence ID" value="NDK89541.1"/>
    <property type="molecule type" value="Genomic_DNA"/>
</dbReference>
<accession>A0A7K3LNB1</accession>
<dbReference type="AlphaFoldDB" id="A0A7K3LNB1"/>
<evidence type="ECO:0000256" key="2">
    <source>
        <dbReference type="ARBA" id="ARBA00023002"/>
    </source>
</evidence>
<organism evidence="6 7">
    <name type="scientific">Gordonia desulfuricans</name>
    <dbReference type="NCBI Taxonomy" id="89051"/>
    <lineage>
        <taxon>Bacteria</taxon>
        <taxon>Bacillati</taxon>
        <taxon>Actinomycetota</taxon>
        <taxon>Actinomycetes</taxon>
        <taxon>Mycobacteriales</taxon>
        <taxon>Gordoniaceae</taxon>
        <taxon>Gordonia</taxon>
    </lineage>
</organism>
<dbReference type="PROSITE" id="PS00687">
    <property type="entry name" value="ALDEHYDE_DEHYDR_GLU"/>
    <property type="match status" value="1"/>
</dbReference>
<sequence>MTSLLTPTPRLGFDPATKRFGQLIEGRLVDGATRVAVVDPGTAEQIAEAPAASSEQLDLAVAAARRALPAWSALDVGERGRVLHAVADVLAAHHEELAQLTTLEQGKPITQARDDVSWSIDFTRYFADYRLETEVLRDDDANRVELRRRPVGVVGAITPWNFPLFQALYKLAPALVVGNTMVLKPSPTTPLATLYFGELIRDVIPAGVFNIVGDGGDLGRRLTAHPGVDKVSFTGSTVTGRHVMAACAPTLKRLTLELGGNDAAVVLADADVEKTAEGLCTWAYSNAGQVCVSIKRIYVPSSMHEAMVEALSRRIAALTVGHGLDEQTQVGPVQNKVQYDKAREHLTVARRDGRIVAGGDALDRPGYYIAPTLVCDIDESSPLVAEETFAPIRSVLRYDDLDDAIARANATPYGLGASVWGTDIENAMDVAGRLEAGTTWINHHFQLTPDVPFGGIKQSGLGAEFGRTGVEEFTDVHVVNLKHT</sequence>
<dbReference type="InterPro" id="IPR016162">
    <property type="entry name" value="Ald_DH_N"/>
</dbReference>
<keyword evidence="2 4" id="KW-0560">Oxidoreductase</keyword>
<protein>
    <submittedName>
        <fullName evidence="6">Aldehyde dehydrogenase family protein</fullName>
    </submittedName>
</protein>
<evidence type="ECO:0000256" key="4">
    <source>
        <dbReference type="RuleBase" id="RU003345"/>
    </source>
</evidence>
<dbReference type="GO" id="GO:0016620">
    <property type="term" value="F:oxidoreductase activity, acting on the aldehyde or oxo group of donors, NAD or NADP as acceptor"/>
    <property type="evidence" value="ECO:0007669"/>
    <property type="project" value="InterPro"/>
</dbReference>
<dbReference type="FunFam" id="3.40.605.10:FF:000007">
    <property type="entry name" value="NAD/NADP-dependent betaine aldehyde dehydrogenase"/>
    <property type="match status" value="1"/>
</dbReference>
<dbReference type="Gene3D" id="3.40.309.10">
    <property type="entry name" value="Aldehyde Dehydrogenase, Chain A, domain 2"/>
    <property type="match status" value="1"/>
</dbReference>
<evidence type="ECO:0000313" key="7">
    <source>
        <dbReference type="Proteomes" id="UP000466307"/>
    </source>
</evidence>
<dbReference type="Pfam" id="PF00171">
    <property type="entry name" value="Aldedh"/>
    <property type="match status" value="1"/>
</dbReference>
<dbReference type="InterPro" id="IPR044086">
    <property type="entry name" value="LUC3-like"/>
</dbReference>
<gene>
    <name evidence="6" type="ORF">GYA93_08110</name>
</gene>
<dbReference type="InterPro" id="IPR016163">
    <property type="entry name" value="Ald_DH_C"/>
</dbReference>
<evidence type="ECO:0000313" key="6">
    <source>
        <dbReference type="EMBL" id="NDK89541.1"/>
    </source>
</evidence>
<dbReference type="CDD" id="cd07106">
    <property type="entry name" value="ALDH_AldA-AAD23400"/>
    <property type="match status" value="1"/>
</dbReference>
<proteinExistence type="inferred from homology"/>
<feature type="active site" evidence="3">
    <location>
        <position position="257"/>
    </location>
</feature>
<dbReference type="RefSeq" id="WP_059035183.1">
    <property type="nucleotide sequence ID" value="NZ_JAADZU010000019.1"/>
</dbReference>
<dbReference type="InterPro" id="IPR015590">
    <property type="entry name" value="Aldehyde_DH_dom"/>
</dbReference>
<comment type="similarity">
    <text evidence="1 4">Belongs to the aldehyde dehydrogenase family.</text>
</comment>
<feature type="domain" description="Aldehyde dehydrogenase" evidence="5">
    <location>
        <begin position="33"/>
        <end position="479"/>
    </location>
</feature>
<reference evidence="6 7" key="1">
    <citation type="submission" date="2020-01" db="EMBL/GenBank/DDBJ databases">
        <title>Investigation of new actinobacteria for the biodesulphurisation of diesel fuel.</title>
        <authorList>
            <person name="Athi Narayanan S.M."/>
        </authorList>
    </citation>
    <scope>NUCLEOTIDE SEQUENCE [LARGE SCALE GENOMIC DNA]</scope>
    <source>
        <strain evidence="6 7">213E</strain>
    </source>
</reference>